<feature type="region of interest" description="Disordered" evidence="6">
    <location>
        <begin position="742"/>
        <end position="777"/>
    </location>
</feature>
<accession>A0A0T6B858</accession>
<feature type="compositionally biased region" description="Polar residues" evidence="6">
    <location>
        <begin position="767"/>
        <end position="777"/>
    </location>
</feature>
<dbReference type="GO" id="GO:0007020">
    <property type="term" value="P:microtubule nucleation"/>
    <property type="evidence" value="ECO:0007669"/>
    <property type="project" value="InterPro"/>
</dbReference>
<dbReference type="InterPro" id="IPR041470">
    <property type="entry name" value="GCP_N"/>
</dbReference>
<evidence type="ECO:0000256" key="2">
    <source>
        <dbReference type="ARBA" id="ARBA00022701"/>
    </source>
</evidence>
<keyword evidence="1 4" id="KW-0963">Cytoplasm</keyword>
<organism evidence="8 9">
    <name type="scientific">Oryctes borbonicus</name>
    <dbReference type="NCBI Taxonomy" id="1629725"/>
    <lineage>
        <taxon>Eukaryota</taxon>
        <taxon>Metazoa</taxon>
        <taxon>Ecdysozoa</taxon>
        <taxon>Arthropoda</taxon>
        <taxon>Hexapoda</taxon>
        <taxon>Insecta</taxon>
        <taxon>Pterygota</taxon>
        <taxon>Neoptera</taxon>
        <taxon>Endopterygota</taxon>
        <taxon>Coleoptera</taxon>
        <taxon>Polyphaga</taxon>
        <taxon>Scarabaeiformia</taxon>
        <taxon>Scarabaeidae</taxon>
        <taxon>Dynastinae</taxon>
        <taxon>Oryctes</taxon>
    </lineage>
</organism>
<keyword evidence="2 4" id="KW-0493">Microtubule</keyword>
<evidence type="ECO:0000259" key="7">
    <source>
        <dbReference type="Pfam" id="PF17681"/>
    </source>
</evidence>
<dbReference type="AlphaFoldDB" id="A0A0T6B858"/>
<evidence type="ECO:0000313" key="9">
    <source>
        <dbReference type="Proteomes" id="UP000051574"/>
    </source>
</evidence>
<dbReference type="GO" id="GO:0043015">
    <property type="term" value="F:gamma-tubulin binding"/>
    <property type="evidence" value="ECO:0007669"/>
    <property type="project" value="InterPro"/>
</dbReference>
<keyword evidence="5" id="KW-0175">Coiled coil</keyword>
<keyword evidence="9" id="KW-1185">Reference proteome</keyword>
<evidence type="ECO:0000313" key="8">
    <source>
        <dbReference type="EMBL" id="KRT83538.1"/>
    </source>
</evidence>
<dbReference type="EMBL" id="LJIG01009209">
    <property type="protein sequence ID" value="KRT83538.1"/>
    <property type="molecule type" value="Genomic_DNA"/>
</dbReference>
<sequence length="877" mass="100090">MNTEFSRFGATNNYGKIDELNLNVSVSSVYSLLTQLCEKLLYAHKNNVPNKLLKKFRSNAFEILLSKKVPEGDKVLLQDNSDPYCHLLAWQFILISEHKLTDHACKLQRCVNTLQSLDCLKGNVLSDVLYVLLRLCRLPDEKTSNSITSMSSSSLEENMKFRCYDNAKFKLSMPMICTESKFRNDSFLLQTKQNINRYEHLRARYSESDICKQCNVPTRRSCCDSSSAAKEDDGYESATKDEPCNIWELVSKTGFSDHRTWETLGNPFPAKEAPFLSESPSKVSSNLFNMQRCNILQLLGEANCKSAIITAQKNFVIHVKHMLVGIISDSFKRDQKGDMYLVSGTTMEGVTPLAMESYCKDLILCSCCYTSLDNLCNFRSFEDHQSQGFIFKELCDSINRYLSYYRLAIQNISDNCNLLSVHNHIRPLLAHLTVLASVCKVGPFTESGHLPNGVSLLNYLYQKTIELTNKDVIMVLYSVLYPCVQIYFNRFLRRWIFEGTVNDPYGEFFVVTNSSYLRTRGRTYWTRGHTIRIDMVPDFLSDLAQEILLCGKAVNLLKLCVPSSPLYMYLSGKKPNLLTCCLNSDQISALERSSTCYYLEVLAECGPKFKLENMIAKSFEQQMVFMNLVTKKRAVTLKRLELEKLKAVEEEIAKKRKAEAALRLQYDEALQNKKSQIIQQVQEEIKSNGELLRIQNLRQKLITEETNDLIGYYEKLNDVMVRKRKDVQKHIDRLTRLDIDSSTTSAQDLQKDDDSTAENEHIEQSIEDISSPNSNDTFATAVSETSVNDDQHITMEDDKQQENECKTYEIHAFASLDIINANAEGDTKISEVAQIAAENFQTARRNRAKVLSEEMGIVSVDLIGINQNANCAIWLRK</sequence>
<comment type="subcellular location">
    <subcellularLocation>
        <location evidence="4">Cytoplasm</location>
        <location evidence="4">Cytoskeleton</location>
        <location evidence="4">Microtubule organizing center</location>
    </subcellularLocation>
</comment>
<evidence type="ECO:0000256" key="6">
    <source>
        <dbReference type="SAM" id="MobiDB-lite"/>
    </source>
</evidence>
<dbReference type="InterPro" id="IPR007259">
    <property type="entry name" value="GCP"/>
</dbReference>
<keyword evidence="3 4" id="KW-0206">Cytoskeleton</keyword>
<dbReference type="PANTHER" id="PTHR19302:SF70">
    <property type="entry name" value="GAMMA-TUBULIN COMPLEX COMPONENT 6"/>
    <property type="match status" value="1"/>
</dbReference>
<dbReference type="GO" id="GO:0005874">
    <property type="term" value="C:microtubule"/>
    <property type="evidence" value="ECO:0007669"/>
    <property type="project" value="UniProtKB-KW"/>
</dbReference>
<evidence type="ECO:0000256" key="1">
    <source>
        <dbReference type="ARBA" id="ARBA00022490"/>
    </source>
</evidence>
<dbReference type="GO" id="GO:0000278">
    <property type="term" value="P:mitotic cell cycle"/>
    <property type="evidence" value="ECO:0007669"/>
    <property type="project" value="TreeGrafter"/>
</dbReference>
<dbReference type="GO" id="GO:0000930">
    <property type="term" value="C:gamma-tubulin complex"/>
    <property type="evidence" value="ECO:0007669"/>
    <property type="project" value="TreeGrafter"/>
</dbReference>
<dbReference type="OrthoDB" id="775571at2759"/>
<dbReference type="PANTHER" id="PTHR19302">
    <property type="entry name" value="GAMMA TUBULIN COMPLEX PROTEIN"/>
    <property type="match status" value="1"/>
</dbReference>
<reference evidence="8 9" key="1">
    <citation type="submission" date="2015-09" db="EMBL/GenBank/DDBJ databases">
        <title>Draft genome of the scarab beetle Oryctes borbonicus.</title>
        <authorList>
            <person name="Meyer J.M."/>
            <person name="Markov G.V."/>
            <person name="Baskaran P."/>
            <person name="Herrmann M."/>
            <person name="Sommer R.J."/>
            <person name="Roedelsperger C."/>
        </authorList>
    </citation>
    <scope>NUCLEOTIDE SEQUENCE [LARGE SCALE GENOMIC DNA]</scope>
    <source>
        <strain evidence="8">OB123</strain>
        <tissue evidence="8">Whole animal</tissue>
    </source>
</reference>
<protein>
    <recommendedName>
        <fullName evidence="4">Gamma-tubulin complex component</fullName>
    </recommendedName>
</protein>
<evidence type="ECO:0000256" key="4">
    <source>
        <dbReference type="RuleBase" id="RU363050"/>
    </source>
</evidence>
<dbReference type="GO" id="GO:0031122">
    <property type="term" value="P:cytoplasmic microtubule organization"/>
    <property type="evidence" value="ECO:0007669"/>
    <property type="project" value="TreeGrafter"/>
</dbReference>
<gene>
    <name evidence="8" type="ORF">AMK59_3593</name>
</gene>
<dbReference type="GO" id="GO:0051011">
    <property type="term" value="F:microtubule minus-end binding"/>
    <property type="evidence" value="ECO:0007669"/>
    <property type="project" value="TreeGrafter"/>
</dbReference>
<name>A0A0T6B858_9SCAR</name>
<dbReference type="Proteomes" id="UP000051574">
    <property type="component" value="Unassembled WGS sequence"/>
</dbReference>
<comment type="similarity">
    <text evidence="4">Belongs to the TUBGCP family.</text>
</comment>
<evidence type="ECO:0000256" key="5">
    <source>
        <dbReference type="SAM" id="Coils"/>
    </source>
</evidence>
<dbReference type="GO" id="GO:0051225">
    <property type="term" value="P:spindle assembly"/>
    <property type="evidence" value="ECO:0007669"/>
    <property type="project" value="TreeGrafter"/>
</dbReference>
<comment type="caution">
    <text evidence="8">The sequence shown here is derived from an EMBL/GenBank/DDBJ whole genome shotgun (WGS) entry which is preliminary data.</text>
</comment>
<feature type="compositionally biased region" description="Basic and acidic residues" evidence="6">
    <location>
        <begin position="749"/>
        <end position="764"/>
    </location>
</feature>
<feature type="coiled-coil region" evidence="5">
    <location>
        <begin position="638"/>
        <end position="665"/>
    </location>
</feature>
<dbReference type="GO" id="GO:0051321">
    <property type="term" value="P:meiotic cell cycle"/>
    <property type="evidence" value="ECO:0007669"/>
    <property type="project" value="TreeGrafter"/>
</dbReference>
<dbReference type="Pfam" id="PF17681">
    <property type="entry name" value="GCP_N_terminal"/>
    <property type="match status" value="1"/>
</dbReference>
<feature type="domain" description="Gamma tubulin complex component protein N-terminal" evidence="7">
    <location>
        <begin position="321"/>
        <end position="585"/>
    </location>
</feature>
<evidence type="ECO:0000256" key="3">
    <source>
        <dbReference type="ARBA" id="ARBA00023212"/>
    </source>
</evidence>
<dbReference type="GO" id="GO:0000922">
    <property type="term" value="C:spindle pole"/>
    <property type="evidence" value="ECO:0007669"/>
    <property type="project" value="InterPro"/>
</dbReference>
<proteinExistence type="inferred from homology"/>